<evidence type="ECO:0000313" key="2">
    <source>
        <dbReference type="Proteomes" id="UP000515163"/>
    </source>
</evidence>
<dbReference type="Proteomes" id="UP000515163">
    <property type="component" value="Unplaced"/>
</dbReference>
<keyword evidence="2" id="KW-1185">Reference proteome</keyword>
<dbReference type="OrthoDB" id="9977011at2759"/>
<name>A0A6P8IIT8_ACTTE</name>
<evidence type="ECO:0000313" key="3">
    <source>
        <dbReference type="RefSeq" id="XP_031566674.1"/>
    </source>
</evidence>
<reference evidence="3" key="1">
    <citation type="submission" date="2025-08" db="UniProtKB">
        <authorList>
            <consortium name="RefSeq"/>
        </authorList>
    </citation>
    <scope>IDENTIFICATION</scope>
    <source>
        <tissue evidence="3">Tentacle</tissue>
    </source>
</reference>
<protein>
    <submittedName>
        <fullName evidence="3">Coiled-coil domain-containing protein 28B-like</fullName>
    </submittedName>
</protein>
<sequence>MAESGPSKVKGSSRMKTRSARTHEKGYHSHQNSPIQEHSFLTDRTDVKIMERELLGLMDDFHNGKLHAFGSDFTIDKMDKVRDLQERAAQMHFQMDSTEMENDEEDETKCDRNLERLMKNLENLSSTIQSLHKGDSMFNYSAQAGDLNFDKA</sequence>
<proteinExistence type="predicted"/>
<dbReference type="PANTHER" id="PTHR13400">
    <property type="entry name" value="CHEMOKINE C-C MOTIF RECEPTOR 1"/>
    <property type="match status" value="1"/>
</dbReference>
<dbReference type="InParanoid" id="A0A6P8IIT8"/>
<gene>
    <name evidence="3" type="primary">LOC116301711</name>
</gene>
<dbReference type="Pfam" id="PF13270">
    <property type="entry name" value="CCDC28"/>
    <property type="match status" value="1"/>
</dbReference>
<dbReference type="AlphaFoldDB" id="A0A6P8IIT8"/>
<dbReference type="FunCoup" id="A0A6P8IIT8">
    <property type="interactions" value="175"/>
</dbReference>
<feature type="compositionally biased region" description="Basic residues" evidence="1">
    <location>
        <begin position="11"/>
        <end position="20"/>
    </location>
</feature>
<dbReference type="KEGG" id="aten:116301711"/>
<evidence type="ECO:0000256" key="1">
    <source>
        <dbReference type="SAM" id="MobiDB-lite"/>
    </source>
</evidence>
<accession>A0A6P8IIT8</accession>
<dbReference type="RefSeq" id="XP_031566674.1">
    <property type="nucleotide sequence ID" value="XM_031710814.1"/>
</dbReference>
<feature type="region of interest" description="Disordered" evidence="1">
    <location>
        <begin position="1"/>
        <end position="39"/>
    </location>
</feature>
<dbReference type="GeneID" id="116301711"/>
<organism evidence="2 3">
    <name type="scientific">Actinia tenebrosa</name>
    <name type="common">Australian red waratah sea anemone</name>
    <dbReference type="NCBI Taxonomy" id="6105"/>
    <lineage>
        <taxon>Eukaryota</taxon>
        <taxon>Metazoa</taxon>
        <taxon>Cnidaria</taxon>
        <taxon>Anthozoa</taxon>
        <taxon>Hexacorallia</taxon>
        <taxon>Actiniaria</taxon>
        <taxon>Actiniidae</taxon>
        <taxon>Actinia</taxon>
    </lineage>
</organism>
<dbReference type="PANTHER" id="PTHR13400:SF4">
    <property type="entry name" value="COILED-COIL DOMAIN-CONTAINING PROTEIN 28A-LIKE PROTEIN"/>
    <property type="match status" value="1"/>
</dbReference>
<dbReference type="InterPro" id="IPR025271">
    <property type="entry name" value="CCDC28"/>
</dbReference>